<sequence length="293" mass="31064">MPIRMDGKAMAGRVKNDLADRVRSLGERGVHPGLGTILVGEDPGSVRYVKGKHADCSEVGIESIRIDLPAQSTQDDVIAAVRTLNDDPRCTGFIVQLPLPDGIDETAVVDAIDPAKDADGMHPYNLGQLVSHVSGRIGTPLPCTPRAVMTLLDGYGIDVAGREVCVVGRGITIGRTMGLMLTRRGADATVTQCHTGTRDLRSHLRRADIIIAAAGHAGIVGPDDVSDGVVLVDVGVSRVYDDAVGRYRIKGDVDHRCYERSGAYTPNPGGVGPMTRAMLLSNVVEIAERSSAR</sequence>
<dbReference type="GO" id="GO:0035999">
    <property type="term" value="P:tetrahydrofolate interconversion"/>
    <property type="evidence" value="ECO:0007669"/>
    <property type="project" value="UniProtKB-UniRule"/>
</dbReference>
<evidence type="ECO:0000256" key="11">
    <source>
        <dbReference type="ARBA" id="ARBA00023268"/>
    </source>
</evidence>
<evidence type="ECO:0000256" key="10">
    <source>
        <dbReference type="ARBA" id="ARBA00023167"/>
    </source>
</evidence>
<dbReference type="UniPathway" id="UPA00193"/>
<dbReference type="GO" id="GO:0006164">
    <property type="term" value="P:purine nucleotide biosynthetic process"/>
    <property type="evidence" value="ECO:0007669"/>
    <property type="project" value="UniProtKB-KW"/>
</dbReference>
<dbReference type="InterPro" id="IPR020867">
    <property type="entry name" value="THF_DH/CycHdrlase_CS"/>
</dbReference>
<dbReference type="InterPro" id="IPR036291">
    <property type="entry name" value="NAD(P)-bd_dom_sf"/>
</dbReference>
<dbReference type="HAMAP" id="MF_01576">
    <property type="entry name" value="THF_DHG_CYH"/>
    <property type="match status" value="1"/>
</dbReference>
<dbReference type="GO" id="GO:0005829">
    <property type="term" value="C:cytosol"/>
    <property type="evidence" value="ECO:0007669"/>
    <property type="project" value="TreeGrafter"/>
</dbReference>
<dbReference type="PROSITE" id="PS00766">
    <property type="entry name" value="THF_DHG_CYH_1"/>
    <property type="match status" value="1"/>
</dbReference>
<dbReference type="GO" id="GO:0009086">
    <property type="term" value="P:methionine biosynthetic process"/>
    <property type="evidence" value="ECO:0007669"/>
    <property type="project" value="UniProtKB-KW"/>
</dbReference>
<dbReference type="GO" id="GO:0004477">
    <property type="term" value="F:methenyltetrahydrofolate cyclohydrolase activity"/>
    <property type="evidence" value="ECO:0007669"/>
    <property type="project" value="UniProtKB-UniRule"/>
</dbReference>
<dbReference type="Proteomes" id="UP000029014">
    <property type="component" value="Unassembled WGS sequence"/>
</dbReference>
<evidence type="ECO:0000256" key="12">
    <source>
        <dbReference type="HAMAP-Rule" id="MF_01576"/>
    </source>
</evidence>
<dbReference type="RefSeq" id="WP_022861382.1">
    <property type="nucleotide sequence ID" value="NZ_JGZD01000007.1"/>
</dbReference>
<dbReference type="EMBL" id="JGZD01000007">
    <property type="protein sequence ID" value="KFI73295.1"/>
    <property type="molecule type" value="Genomic_DNA"/>
</dbReference>
<evidence type="ECO:0000259" key="13">
    <source>
        <dbReference type="Pfam" id="PF00763"/>
    </source>
</evidence>
<dbReference type="GO" id="GO:0000105">
    <property type="term" value="P:L-histidine biosynthetic process"/>
    <property type="evidence" value="ECO:0007669"/>
    <property type="project" value="UniProtKB-KW"/>
</dbReference>
<dbReference type="PANTHER" id="PTHR48099:SF5">
    <property type="entry name" value="C-1-TETRAHYDROFOLATE SYNTHASE, CYTOPLASMIC"/>
    <property type="match status" value="1"/>
</dbReference>
<evidence type="ECO:0000256" key="1">
    <source>
        <dbReference type="ARBA" id="ARBA00004777"/>
    </source>
</evidence>
<dbReference type="EC" id="3.5.4.9" evidence="12"/>
<evidence type="ECO:0000256" key="3">
    <source>
        <dbReference type="ARBA" id="ARBA00022563"/>
    </source>
</evidence>
<dbReference type="SUPFAM" id="SSF51735">
    <property type="entry name" value="NAD(P)-binding Rossmann-fold domains"/>
    <property type="match status" value="1"/>
</dbReference>
<evidence type="ECO:0000313" key="15">
    <source>
        <dbReference type="EMBL" id="KFI73295.1"/>
    </source>
</evidence>
<dbReference type="eggNOG" id="COG0190">
    <property type="taxonomic scope" value="Bacteria"/>
</dbReference>
<comment type="similarity">
    <text evidence="12">Belongs to the tetrahydrofolate dehydrogenase/cyclohydrolase family.</text>
</comment>
<keyword evidence="10 12" id="KW-0486">Methionine biosynthesis</keyword>
<proteinExistence type="inferred from homology"/>
<keyword evidence="5 12" id="KW-0658">Purine biosynthesis</keyword>
<dbReference type="FunFam" id="3.40.50.10860:FF:000005">
    <property type="entry name" value="C-1-tetrahydrofolate synthase, cytoplasmic, putative"/>
    <property type="match status" value="1"/>
</dbReference>
<keyword evidence="3 12" id="KW-0554">One-carbon metabolism</keyword>
<keyword evidence="16" id="KW-1185">Reference proteome</keyword>
<keyword evidence="6 12" id="KW-0378">Hydrolase</keyword>
<dbReference type="AlphaFoldDB" id="A0A087BQJ5"/>
<evidence type="ECO:0000256" key="7">
    <source>
        <dbReference type="ARBA" id="ARBA00022857"/>
    </source>
</evidence>
<name>A0A087BQJ5_9BIFI</name>
<dbReference type="NCBIfam" id="NF010789">
    <property type="entry name" value="PRK14193.1"/>
    <property type="match status" value="1"/>
</dbReference>
<keyword evidence="11 12" id="KW-0511">Multifunctional enzyme</keyword>
<evidence type="ECO:0000256" key="9">
    <source>
        <dbReference type="ARBA" id="ARBA00023102"/>
    </source>
</evidence>
<feature type="binding site" evidence="12">
    <location>
        <position position="236"/>
    </location>
    <ligand>
        <name>NADP(+)</name>
        <dbReference type="ChEBI" id="CHEBI:58349"/>
    </ligand>
</feature>
<evidence type="ECO:0000256" key="5">
    <source>
        <dbReference type="ARBA" id="ARBA00022755"/>
    </source>
</evidence>
<accession>A0A087BQJ5</accession>
<dbReference type="EC" id="1.5.1.5" evidence="12"/>
<dbReference type="InterPro" id="IPR020630">
    <property type="entry name" value="THF_DH/CycHdrlase_cat_dom"/>
</dbReference>
<dbReference type="Pfam" id="PF00763">
    <property type="entry name" value="THF_DHG_CYH"/>
    <property type="match status" value="1"/>
</dbReference>
<dbReference type="PANTHER" id="PTHR48099">
    <property type="entry name" value="C-1-TETRAHYDROFOLATE SYNTHASE, CYTOPLASMIC-RELATED"/>
    <property type="match status" value="1"/>
</dbReference>
<feature type="domain" description="Tetrahydrofolate dehydrogenase/cyclohydrolase catalytic" evidence="13">
    <location>
        <begin position="5"/>
        <end position="119"/>
    </location>
</feature>
<dbReference type="InterPro" id="IPR000672">
    <property type="entry name" value="THF_DH/CycHdrlase"/>
</dbReference>
<evidence type="ECO:0000256" key="4">
    <source>
        <dbReference type="ARBA" id="ARBA00022605"/>
    </source>
</evidence>
<comment type="catalytic activity">
    <reaction evidence="12">
        <text>(6R)-5,10-methylene-5,6,7,8-tetrahydrofolate + NADP(+) = (6R)-5,10-methenyltetrahydrofolate + NADPH</text>
        <dbReference type="Rhea" id="RHEA:22812"/>
        <dbReference type="ChEBI" id="CHEBI:15636"/>
        <dbReference type="ChEBI" id="CHEBI:57455"/>
        <dbReference type="ChEBI" id="CHEBI:57783"/>
        <dbReference type="ChEBI" id="CHEBI:58349"/>
        <dbReference type="EC" id="1.5.1.5"/>
    </reaction>
</comment>
<dbReference type="Gene3D" id="3.40.50.720">
    <property type="entry name" value="NAD(P)-binding Rossmann-like Domain"/>
    <property type="match status" value="1"/>
</dbReference>
<protein>
    <recommendedName>
        <fullName evidence="12">Bifunctional protein FolD</fullName>
    </recommendedName>
    <domain>
        <recommendedName>
            <fullName evidence="12">Methylenetetrahydrofolate dehydrogenase</fullName>
            <ecNumber evidence="12">1.5.1.5</ecNumber>
        </recommendedName>
    </domain>
    <domain>
        <recommendedName>
            <fullName evidence="12">Methenyltetrahydrofolate cyclohydrolase</fullName>
            <ecNumber evidence="12">3.5.4.9</ecNumber>
        </recommendedName>
    </domain>
</protein>
<dbReference type="InterPro" id="IPR020631">
    <property type="entry name" value="THF_DH/CycHdrlase_NAD-bd_dom"/>
</dbReference>
<reference evidence="15 16" key="1">
    <citation type="submission" date="2014-03" db="EMBL/GenBank/DDBJ databases">
        <title>Genomics of Bifidobacteria.</title>
        <authorList>
            <person name="Ventura M."/>
            <person name="Milani C."/>
            <person name="Lugli G.A."/>
        </authorList>
    </citation>
    <scope>NUCLEOTIDE SEQUENCE [LARGE SCALE GENOMIC DNA]</scope>
    <source>
        <strain evidence="15 16">LMG 11592</strain>
    </source>
</reference>
<dbReference type="Pfam" id="PF02882">
    <property type="entry name" value="THF_DHG_CYH_C"/>
    <property type="match status" value="1"/>
</dbReference>
<evidence type="ECO:0000313" key="16">
    <source>
        <dbReference type="Proteomes" id="UP000029014"/>
    </source>
</evidence>
<feature type="domain" description="Tetrahydrofolate dehydrogenase/cyclohydrolase NAD(P)-binding" evidence="14">
    <location>
        <begin position="142"/>
        <end position="290"/>
    </location>
</feature>
<evidence type="ECO:0000259" key="14">
    <source>
        <dbReference type="Pfam" id="PF02882"/>
    </source>
</evidence>
<organism evidence="15 16">
    <name type="scientific">Bifidobacterium minimum</name>
    <dbReference type="NCBI Taxonomy" id="1693"/>
    <lineage>
        <taxon>Bacteria</taxon>
        <taxon>Bacillati</taxon>
        <taxon>Actinomycetota</taxon>
        <taxon>Actinomycetes</taxon>
        <taxon>Bifidobacteriales</taxon>
        <taxon>Bifidobacteriaceae</taxon>
        <taxon>Bifidobacterium</taxon>
    </lineage>
</organism>
<dbReference type="GO" id="GO:0004488">
    <property type="term" value="F:methylenetetrahydrofolate dehydrogenase (NADP+) activity"/>
    <property type="evidence" value="ECO:0007669"/>
    <property type="project" value="UniProtKB-UniRule"/>
</dbReference>
<dbReference type="STRING" id="1693.BMIN_1390"/>
<dbReference type="PRINTS" id="PR00085">
    <property type="entry name" value="THFDHDRGNASE"/>
</dbReference>
<comment type="function">
    <text evidence="12">Catalyzes the oxidation of 5,10-methylenetetrahydrofolate to 5,10-methenyltetrahydrofolate and then the hydrolysis of 5,10-methenyltetrahydrofolate to 10-formyltetrahydrofolate.</text>
</comment>
<comment type="caution">
    <text evidence="15">The sequence shown here is derived from an EMBL/GenBank/DDBJ whole genome shotgun (WGS) entry which is preliminary data.</text>
</comment>
<feature type="binding site" evidence="12">
    <location>
        <begin position="168"/>
        <end position="170"/>
    </location>
    <ligand>
        <name>NADP(+)</name>
        <dbReference type="ChEBI" id="CHEBI:58349"/>
    </ligand>
</feature>
<dbReference type="CDD" id="cd01080">
    <property type="entry name" value="NAD_bind_m-THF_DH_Cyclohyd"/>
    <property type="match status" value="1"/>
</dbReference>
<keyword evidence="9 12" id="KW-0368">Histidine biosynthesis</keyword>
<evidence type="ECO:0000256" key="8">
    <source>
        <dbReference type="ARBA" id="ARBA00023002"/>
    </source>
</evidence>
<comment type="catalytic activity">
    <reaction evidence="12">
        <text>(6R)-5,10-methenyltetrahydrofolate + H2O = (6R)-10-formyltetrahydrofolate + H(+)</text>
        <dbReference type="Rhea" id="RHEA:23700"/>
        <dbReference type="ChEBI" id="CHEBI:15377"/>
        <dbReference type="ChEBI" id="CHEBI:15378"/>
        <dbReference type="ChEBI" id="CHEBI:57455"/>
        <dbReference type="ChEBI" id="CHEBI:195366"/>
        <dbReference type="EC" id="3.5.4.9"/>
    </reaction>
</comment>
<comment type="caution">
    <text evidence="12">Lacks conserved residue(s) required for the propagation of feature annotation.</text>
</comment>
<keyword evidence="8 12" id="KW-0560">Oxidoreductase</keyword>
<keyword evidence="4 12" id="KW-0028">Amino-acid biosynthesis</keyword>
<dbReference type="Gene3D" id="3.40.50.10860">
    <property type="entry name" value="Leucine Dehydrogenase, chain A, domain 1"/>
    <property type="match status" value="1"/>
</dbReference>
<dbReference type="SUPFAM" id="SSF53223">
    <property type="entry name" value="Aminoacid dehydrogenase-like, N-terminal domain"/>
    <property type="match status" value="1"/>
</dbReference>
<evidence type="ECO:0000256" key="2">
    <source>
        <dbReference type="ARBA" id="ARBA00011738"/>
    </source>
</evidence>
<dbReference type="InterPro" id="IPR046346">
    <property type="entry name" value="Aminoacid_DH-like_N_sf"/>
</dbReference>
<evidence type="ECO:0000256" key="6">
    <source>
        <dbReference type="ARBA" id="ARBA00022801"/>
    </source>
</evidence>
<comment type="pathway">
    <text evidence="1 12">One-carbon metabolism; tetrahydrofolate interconversion.</text>
</comment>
<gene>
    <name evidence="12" type="primary">folD</name>
    <name evidence="15" type="ORF">BMIN_1390</name>
</gene>
<comment type="subunit">
    <text evidence="2 12">Homodimer.</text>
</comment>
<keyword evidence="7 12" id="KW-0521">NADP</keyword>